<evidence type="ECO:0000256" key="1">
    <source>
        <dbReference type="SAM" id="Phobius"/>
    </source>
</evidence>
<dbReference type="Proteomes" id="UP000266673">
    <property type="component" value="Unassembled WGS sequence"/>
</dbReference>
<dbReference type="EMBL" id="QKWP01000346">
    <property type="protein sequence ID" value="RIB21699.1"/>
    <property type="molecule type" value="Genomic_DNA"/>
</dbReference>
<dbReference type="AlphaFoldDB" id="A0A397VL07"/>
<organism evidence="2 3">
    <name type="scientific">Gigaspora rosea</name>
    <dbReference type="NCBI Taxonomy" id="44941"/>
    <lineage>
        <taxon>Eukaryota</taxon>
        <taxon>Fungi</taxon>
        <taxon>Fungi incertae sedis</taxon>
        <taxon>Mucoromycota</taxon>
        <taxon>Glomeromycotina</taxon>
        <taxon>Glomeromycetes</taxon>
        <taxon>Diversisporales</taxon>
        <taxon>Gigasporaceae</taxon>
        <taxon>Gigaspora</taxon>
    </lineage>
</organism>
<evidence type="ECO:0000313" key="2">
    <source>
        <dbReference type="EMBL" id="RIB21699.1"/>
    </source>
</evidence>
<proteinExistence type="predicted"/>
<keyword evidence="1" id="KW-0812">Transmembrane</keyword>
<feature type="transmembrane region" description="Helical" evidence="1">
    <location>
        <begin position="50"/>
        <end position="70"/>
    </location>
</feature>
<gene>
    <name evidence="2" type="ORF">C2G38_2175886</name>
</gene>
<dbReference type="OrthoDB" id="10581444at2759"/>
<comment type="caution">
    <text evidence="2">The sequence shown here is derived from an EMBL/GenBank/DDBJ whole genome shotgun (WGS) entry which is preliminary data.</text>
</comment>
<sequence>MLSDRCGSLTQWNLNTLLLEKQYQLGWSSDCAVTFNKDSTLLAVINFLLGYYYIYIYLTENSLLLSQCIIKRHFEQRLKKLAFISSGESERILLFYYDIGIEIRDPYNLQHVVNGSNIYEELLKPLNDEALKKEFKTMFKDIIDEKIYYISDEYL</sequence>
<keyword evidence="1" id="KW-1133">Transmembrane helix</keyword>
<name>A0A397VL07_9GLOM</name>
<protein>
    <submittedName>
        <fullName evidence="2">Uncharacterized protein</fullName>
    </submittedName>
</protein>
<keyword evidence="1" id="KW-0472">Membrane</keyword>
<accession>A0A397VL07</accession>
<evidence type="ECO:0000313" key="3">
    <source>
        <dbReference type="Proteomes" id="UP000266673"/>
    </source>
</evidence>
<reference evidence="2 3" key="1">
    <citation type="submission" date="2018-06" db="EMBL/GenBank/DDBJ databases">
        <title>Comparative genomics reveals the genomic features of Rhizophagus irregularis, R. cerebriforme, R. diaphanum and Gigaspora rosea, and their symbiotic lifestyle signature.</title>
        <authorList>
            <person name="Morin E."/>
            <person name="San Clemente H."/>
            <person name="Chen E.C.H."/>
            <person name="De La Providencia I."/>
            <person name="Hainaut M."/>
            <person name="Kuo A."/>
            <person name="Kohler A."/>
            <person name="Murat C."/>
            <person name="Tang N."/>
            <person name="Roy S."/>
            <person name="Loubradou J."/>
            <person name="Henrissat B."/>
            <person name="Grigoriev I.V."/>
            <person name="Corradi N."/>
            <person name="Roux C."/>
            <person name="Martin F.M."/>
        </authorList>
    </citation>
    <scope>NUCLEOTIDE SEQUENCE [LARGE SCALE GENOMIC DNA]</scope>
    <source>
        <strain evidence="2 3">DAOM 194757</strain>
    </source>
</reference>
<keyword evidence="3" id="KW-1185">Reference proteome</keyword>